<sequence length="165" mass="18403">MNAHPTLEIRLVDKENPADIEVLVAMIDAYAQDVMGGAEPLDERVRAELPQRFSLHPATLGWLAWLGDEPVGAVAGVLMFGTFAARSRVNIHDLSVVAGHRDQGIGRKLLAAVEDYARRNDCHALTLEVRADNDRGRHLYWSFGFRGPTEWSPPESMAFWKKELA</sequence>
<gene>
    <name evidence="4" type="ORF">NG895_23035</name>
</gene>
<dbReference type="SUPFAM" id="SSF55729">
    <property type="entry name" value="Acyl-CoA N-acyltransferases (Nat)"/>
    <property type="match status" value="1"/>
</dbReference>
<organism evidence="4 5">
    <name type="scientific">Aeoliella straminimaris</name>
    <dbReference type="NCBI Taxonomy" id="2954799"/>
    <lineage>
        <taxon>Bacteria</taxon>
        <taxon>Pseudomonadati</taxon>
        <taxon>Planctomycetota</taxon>
        <taxon>Planctomycetia</taxon>
        <taxon>Pirellulales</taxon>
        <taxon>Lacipirellulaceae</taxon>
        <taxon>Aeoliella</taxon>
    </lineage>
</organism>
<accession>A0A9X2JJI8</accession>
<evidence type="ECO:0000256" key="2">
    <source>
        <dbReference type="ARBA" id="ARBA00023315"/>
    </source>
</evidence>
<dbReference type="PANTHER" id="PTHR43877:SF2">
    <property type="entry name" value="AMINOALKYLPHOSPHONATE N-ACETYLTRANSFERASE-RELATED"/>
    <property type="match status" value="1"/>
</dbReference>
<protein>
    <submittedName>
        <fullName evidence="4">GNAT family N-acetyltransferase</fullName>
    </submittedName>
</protein>
<name>A0A9X2JJI8_9BACT</name>
<dbReference type="InterPro" id="IPR016181">
    <property type="entry name" value="Acyl_CoA_acyltransferase"/>
</dbReference>
<dbReference type="Pfam" id="PF00583">
    <property type="entry name" value="Acetyltransf_1"/>
    <property type="match status" value="1"/>
</dbReference>
<proteinExistence type="predicted"/>
<keyword evidence="1" id="KW-0808">Transferase</keyword>
<dbReference type="GO" id="GO:0016747">
    <property type="term" value="F:acyltransferase activity, transferring groups other than amino-acyl groups"/>
    <property type="evidence" value="ECO:0007669"/>
    <property type="project" value="InterPro"/>
</dbReference>
<dbReference type="PROSITE" id="PS51186">
    <property type="entry name" value="GNAT"/>
    <property type="match status" value="1"/>
</dbReference>
<dbReference type="InterPro" id="IPR050832">
    <property type="entry name" value="Bact_Acetyltransf"/>
</dbReference>
<keyword evidence="5" id="KW-1185">Reference proteome</keyword>
<dbReference type="PANTHER" id="PTHR43877">
    <property type="entry name" value="AMINOALKYLPHOSPHONATE N-ACETYLTRANSFERASE-RELATED-RELATED"/>
    <property type="match status" value="1"/>
</dbReference>
<dbReference type="RefSeq" id="WP_252854895.1">
    <property type="nucleotide sequence ID" value="NZ_JAMXLR010000077.1"/>
</dbReference>
<keyword evidence="2" id="KW-0012">Acyltransferase</keyword>
<evidence type="ECO:0000259" key="3">
    <source>
        <dbReference type="PROSITE" id="PS51186"/>
    </source>
</evidence>
<evidence type="ECO:0000313" key="5">
    <source>
        <dbReference type="Proteomes" id="UP001155241"/>
    </source>
</evidence>
<dbReference type="Gene3D" id="3.40.630.30">
    <property type="match status" value="1"/>
</dbReference>
<evidence type="ECO:0000256" key="1">
    <source>
        <dbReference type="ARBA" id="ARBA00022679"/>
    </source>
</evidence>
<dbReference type="EMBL" id="JAMXLR010000077">
    <property type="protein sequence ID" value="MCO6046783.1"/>
    <property type="molecule type" value="Genomic_DNA"/>
</dbReference>
<feature type="domain" description="N-acetyltransferase" evidence="3">
    <location>
        <begin position="7"/>
        <end position="165"/>
    </location>
</feature>
<reference evidence="4" key="1">
    <citation type="submission" date="2022-06" db="EMBL/GenBank/DDBJ databases">
        <title>Aeoliella straminimaris, a novel planctomycete from sediments.</title>
        <authorList>
            <person name="Vitorino I.R."/>
            <person name="Lage O.M."/>
        </authorList>
    </citation>
    <scope>NUCLEOTIDE SEQUENCE</scope>
    <source>
        <strain evidence="4">ICT_H6.2</strain>
    </source>
</reference>
<dbReference type="InterPro" id="IPR000182">
    <property type="entry name" value="GNAT_dom"/>
</dbReference>
<dbReference type="CDD" id="cd04301">
    <property type="entry name" value="NAT_SF"/>
    <property type="match status" value="1"/>
</dbReference>
<dbReference type="Proteomes" id="UP001155241">
    <property type="component" value="Unassembled WGS sequence"/>
</dbReference>
<evidence type="ECO:0000313" key="4">
    <source>
        <dbReference type="EMBL" id="MCO6046783.1"/>
    </source>
</evidence>
<dbReference type="AlphaFoldDB" id="A0A9X2JJI8"/>
<comment type="caution">
    <text evidence="4">The sequence shown here is derived from an EMBL/GenBank/DDBJ whole genome shotgun (WGS) entry which is preliminary data.</text>
</comment>